<protein>
    <recommendedName>
        <fullName evidence="3">Flavoprotein domain-containing protein</fullName>
    </recommendedName>
</protein>
<evidence type="ECO:0000256" key="2">
    <source>
        <dbReference type="ARBA" id="ARBA00038350"/>
    </source>
</evidence>
<dbReference type="EMBL" id="JAIWYP010000008">
    <property type="protein sequence ID" value="KAH3782164.1"/>
    <property type="molecule type" value="Genomic_DNA"/>
</dbReference>
<evidence type="ECO:0000313" key="4">
    <source>
        <dbReference type="EMBL" id="KAH3782164.1"/>
    </source>
</evidence>
<sequence>MTHSKEEDGEDDGRAIVMLPKYECVFLNRRRRNVFELVYTKKELVSKLLTNKISVKTIATEHAKHFLDLTTFPVPVIEDADEWKSWSKRGDPVLHIDLRRWADLLLIAPLGANTMAKICTGICDNLVTCVARAWDLSKPLLFAPAMNTHMWDHPITREQVGRLTGWGYIYIPVVEKTLMCGDKGSGAMAEVDDIVQAVIDQRDSLEHSRQAVIDQRDSLGQSFQEKKRKLDNEEC</sequence>
<dbReference type="InterPro" id="IPR003382">
    <property type="entry name" value="Flavoprotein"/>
</dbReference>
<dbReference type="GO" id="GO:0071513">
    <property type="term" value="C:phosphopantothenoylcysteine decarboxylase complex"/>
    <property type="evidence" value="ECO:0007669"/>
    <property type="project" value="TreeGrafter"/>
</dbReference>
<dbReference type="GO" id="GO:0015937">
    <property type="term" value="P:coenzyme A biosynthetic process"/>
    <property type="evidence" value="ECO:0007669"/>
    <property type="project" value="UniProtKB-KW"/>
</dbReference>
<comment type="caution">
    <text evidence="4">The sequence shown here is derived from an EMBL/GenBank/DDBJ whole genome shotgun (WGS) entry which is preliminary data.</text>
</comment>
<accession>A0A9D4IRA6</accession>
<gene>
    <name evidence="4" type="ORF">DPMN_160076</name>
</gene>
<name>A0A9D4IRA6_DREPO</name>
<proteinExistence type="inferred from homology"/>
<dbReference type="SUPFAM" id="SSF52507">
    <property type="entry name" value="Homo-oligomeric flavin-containing Cys decarboxylases, HFCD"/>
    <property type="match status" value="1"/>
</dbReference>
<dbReference type="GO" id="GO:0004633">
    <property type="term" value="F:phosphopantothenoylcysteine decarboxylase activity"/>
    <property type="evidence" value="ECO:0007669"/>
    <property type="project" value="TreeGrafter"/>
</dbReference>
<keyword evidence="1" id="KW-0173">Coenzyme A biosynthesis</keyword>
<dbReference type="AlphaFoldDB" id="A0A9D4IRA6"/>
<reference evidence="4" key="1">
    <citation type="journal article" date="2019" name="bioRxiv">
        <title>The Genome of the Zebra Mussel, Dreissena polymorpha: A Resource for Invasive Species Research.</title>
        <authorList>
            <person name="McCartney M.A."/>
            <person name="Auch B."/>
            <person name="Kono T."/>
            <person name="Mallez S."/>
            <person name="Zhang Y."/>
            <person name="Obille A."/>
            <person name="Becker A."/>
            <person name="Abrahante J.E."/>
            <person name="Garbe J."/>
            <person name="Badalamenti J.P."/>
            <person name="Herman A."/>
            <person name="Mangelson H."/>
            <person name="Liachko I."/>
            <person name="Sullivan S."/>
            <person name="Sone E.D."/>
            <person name="Koren S."/>
            <person name="Silverstein K.A.T."/>
            <person name="Beckman K.B."/>
            <person name="Gohl D.M."/>
        </authorList>
    </citation>
    <scope>NUCLEOTIDE SEQUENCE</scope>
    <source>
        <strain evidence="4">Duluth1</strain>
        <tissue evidence="4">Whole animal</tissue>
    </source>
</reference>
<dbReference type="Pfam" id="PF02441">
    <property type="entry name" value="Flavoprotein"/>
    <property type="match status" value="1"/>
</dbReference>
<dbReference type="PANTHER" id="PTHR14359">
    <property type="entry name" value="HOMO-OLIGOMERIC FLAVIN CONTAINING CYS DECARBOXYLASE FAMILY"/>
    <property type="match status" value="1"/>
</dbReference>
<dbReference type="GO" id="GO:0010181">
    <property type="term" value="F:FMN binding"/>
    <property type="evidence" value="ECO:0007669"/>
    <property type="project" value="TreeGrafter"/>
</dbReference>
<evidence type="ECO:0000313" key="5">
    <source>
        <dbReference type="Proteomes" id="UP000828390"/>
    </source>
</evidence>
<feature type="domain" description="Flavoprotein" evidence="3">
    <location>
        <begin position="39"/>
        <end position="201"/>
    </location>
</feature>
<evidence type="ECO:0000256" key="1">
    <source>
        <dbReference type="ARBA" id="ARBA00022993"/>
    </source>
</evidence>
<dbReference type="PANTHER" id="PTHR14359:SF6">
    <property type="entry name" value="PHOSPHOPANTOTHENOYLCYSTEINE DECARBOXYLASE"/>
    <property type="match status" value="1"/>
</dbReference>
<keyword evidence="5" id="KW-1185">Reference proteome</keyword>
<reference evidence="4" key="2">
    <citation type="submission" date="2020-11" db="EMBL/GenBank/DDBJ databases">
        <authorList>
            <person name="McCartney M.A."/>
            <person name="Auch B."/>
            <person name="Kono T."/>
            <person name="Mallez S."/>
            <person name="Becker A."/>
            <person name="Gohl D.M."/>
            <person name="Silverstein K.A.T."/>
            <person name="Koren S."/>
            <person name="Bechman K.B."/>
            <person name="Herman A."/>
            <person name="Abrahante J.E."/>
            <person name="Garbe J."/>
        </authorList>
    </citation>
    <scope>NUCLEOTIDE SEQUENCE</scope>
    <source>
        <strain evidence="4">Duluth1</strain>
        <tissue evidence="4">Whole animal</tissue>
    </source>
</reference>
<dbReference type="InterPro" id="IPR036551">
    <property type="entry name" value="Flavin_trans-like"/>
</dbReference>
<dbReference type="Gene3D" id="3.40.50.1950">
    <property type="entry name" value="Flavin prenyltransferase-like"/>
    <property type="match status" value="1"/>
</dbReference>
<organism evidence="4 5">
    <name type="scientific">Dreissena polymorpha</name>
    <name type="common">Zebra mussel</name>
    <name type="synonym">Mytilus polymorpha</name>
    <dbReference type="NCBI Taxonomy" id="45954"/>
    <lineage>
        <taxon>Eukaryota</taxon>
        <taxon>Metazoa</taxon>
        <taxon>Spiralia</taxon>
        <taxon>Lophotrochozoa</taxon>
        <taxon>Mollusca</taxon>
        <taxon>Bivalvia</taxon>
        <taxon>Autobranchia</taxon>
        <taxon>Heteroconchia</taxon>
        <taxon>Euheterodonta</taxon>
        <taxon>Imparidentia</taxon>
        <taxon>Neoheterodontei</taxon>
        <taxon>Myida</taxon>
        <taxon>Dreissenoidea</taxon>
        <taxon>Dreissenidae</taxon>
        <taxon>Dreissena</taxon>
    </lineage>
</organism>
<evidence type="ECO:0000259" key="3">
    <source>
        <dbReference type="Pfam" id="PF02441"/>
    </source>
</evidence>
<comment type="similarity">
    <text evidence="2">Belongs to the HFCD (homooligomeric flavin containing Cys decarboxylase) superfamily.</text>
</comment>
<dbReference type="Proteomes" id="UP000828390">
    <property type="component" value="Unassembled WGS sequence"/>
</dbReference>